<dbReference type="NCBIfam" id="NF047593">
    <property type="entry name" value="IS66_ISAeme5_TnpA"/>
    <property type="match status" value="1"/>
</dbReference>
<dbReference type="AlphaFoldDB" id="A0A1H2ZVR7"/>
<dbReference type="RefSeq" id="WP_074668285.1">
    <property type="nucleotide sequence ID" value="NZ_FNNH01000096.1"/>
</dbReference>
<sequence length="106" mass="11995">MTLPMRQQKHVETWQASGLSQAAYCREHKLNAKTFSNWLRIYRIEQTDAKVSTIIPVTIKPAASSTEPLHLCTASGHLLQLPANVSPKWLAPILHEGKWQFPYSSL</sequence>
<evidence type="ECO:0000313" key="2">
    <source>
        <dbReference type="Proteomes" id="UP000183454"/>
    </source>
</evidence>
<protein>
    <recommendedName>
        <fullName evidence="3">Transposase</fullName>
    </recommendedName>
</protein>
<gene>
    <name evidence="1" type="ORF">SAMN05421882_10961</name>
</gene>
<evidence type="ECO:0008006" key="3">
    <source>
        <dbReference type="Google" id="ProtNLM"/>
    </source>
</evidence>
<organism evidence="1 2">
    <name type="scientific">Nitrosomonas communis</name>
    <dbReference type="NCBI Taxonomy" id="44574"/>
    <lineage>
        <taxon>Bacteria</taxon>
        <taxon>Pseudomonadati</taxon>
        <taxon>Pseudomonadota</taxon>
        <taxon>Betaproteobacteria</taxon>
        <taxon>Nitrosomonadales</taxon>
        <taxon>Nitrosomonadaceae</taxon>
        <taxon>Nitrosomonas</taxon>
    </lineage>
</organism>
<accession>A0A1H2ZVR7</accession>
<name>A0A1H2ZVR7_9PROT</name>
<reference evidence="1 2" key="1">
    <citation type="submission" date="2016-10" db="EMBL/GenBank/DDBJ databases">
        <authorList>
            <person name="de Groot N.N."/>
        </authorList>
    </citation>
    <scope>NUCLEOTIDE SEQUENCE [LARGE SCALE GENOMIC DNA]</scope>
    <source>
        <strain evidence="1 2">Nm110</strain>
    </source>
</reference>
<evidence type="ECO:0000313" key="1">
    <source>
        <dbReference type="EMBL" id="SDX21465.1"/>
    </source>
</evidence>
<proteinExistence type="predicted"/>
<dbReference type="EMBL" id="FNNH01000096">
    <property type="protein sequence ID" value="SDX21465.1"/>
    <property type="molecule type" value="Genomic_DNA"/>
</dbReference>
<dbReference type="Proteomes" id="UP000183454">
    <property type="component" value="Unassembled WGS sequence"/>
</dbReference>